<dbReference type="PANTHER" id="PTHR13477:SF0">
    <property type="entry name" value="LARGE RIBOSOMAL SUBUNIT PROTEIN ML49"/>
    <property type="match status" value="1"/>
</dbReference>
<keyword evidence="3" id="KW-0689">Ribosomal protein</keyword>
<dbReference type="FunFam" id="3.30.780.10:FF:000009">
    <property type="entry name" value="39S ribosomal protein L49, mitochondrial"/>
    <property type="match status" value="1"/>
</dbReference>
<evidence type="ECO:0000256" key="7">
    <source>
        <dbReference type="ARBA" id="ARBA00035545"/>
    </source>
</evidence>
<evidence type="ECO:0000313" key="8">
    <source>
        <dbReference type="EMBL" id="CAH1792302.1"/>
    </source>
</evidence>
<dbReference type="GO" id="GO:0006412">
    <property type="term" value="P:translation"/>
    <property type="evidence" value="ECO:0007669"/>
    <property type="project" value="InterPro"/>
</dbReference>
<evidence type="ECO:0000313" key="9">
    <source>
        <dbReference type="Proteomes" id="UP000749559"/>
    </source>
</evidence>
<comment type="similarity">
    <text evidence="2">Belongs to the mitochondrion-specific ribosomal protein mL49 family.</text>
</comment>
<gene>
    <name evidence="8" type="ORF">OFUS_LOCUS17288</name>
</gene>
<dbReference type="Pfam" id="PF05046">
    <property type="entry name" value="Img2"/>
    <property type="match status" value="1"/>
</dbReference>
<evidence type="ECO:0000256" key="2">
    <source>
        <dbReference type="ARBA" id="ARBA00005677"/>
    </source>
</evidence>
<dbReference type="EMBL" id="CAIIXF020000008">
    <property type="protein sequence ID" value="CAH1792302.1"/>
    <property type="molecule type" value="Genomic_DNA"/>
</dbReference>
<evidence type="ECO:0000256" key="3">
    <source>
        <dbReference type="ARBA" id="ARBA00022980"/>
    </source>
</evidence>
<comment type="subcellular location">
    <subcellularLocation>
        <location evidence="1">Mitochondrion</location>
    </subcellularLocation>
</comment>
<evidence type="ECO:0000256" key="5">
    <source>
        <dbReference type="ARBA" id="ARBA00023274"/>
    </source>
</evidence>
<dbReference type="Gene3D" id="3.30.780.10">
    <property type="entry name" value="SUI1-like domain"/>
    <property type="match status" value="1"/>
</dbReference>
<dbReference type="OrthoDB" id="19439at2759"/>
<dbReference type="AlphaFoldDB" id="A0A8S4PDS5"/>
<dbReference type="Proteomes" id="UP000749559">
    <property type="component" value="Unassembled WGS sequence"/>
</dbReference>
<dbReference type="GO" id="GO:0003735">
    <property type="term" value="F:structural constituent of ribosome"/>
    <property type="evidence" value="ECO:0007669"/>
    <property type="project" value="InterPro"/>
</dbReference>
<name>A0A8S4PDS5_OWEFU</name>
<dbReference type="PANTHER" id="PTHR13477">
    <property type="entry name" value="MITOCHONDRIAL 39S RIBOSOMAL PROTEIN L49"/>
    <property type="match status" value="1"/>
</dbReference>
<keyword evidence="9" id="KW-1185">Reference proteome</keyword>
<sequence>FRTRAKMSLRIACRKLLDNVVRKNQLSQVRCIQYYDPDNKKPVESVNPEETTDYEVSKEEWKYVDRLLPLKTLPEPPKYSSYPTPSGWIPQKDENIGLPYSVRRSRFHMLPVYLEEKSGGTRKITIVKKVEGDIWAFEADIRKHLEELTSRKVTTQVHEITRFLRIKGIYLKEVSDFLISKGF</sequence>
<organism evidence="8 9">
    <name type="scientific">Owenia fusiformis</name>
    <name type="common">Polychaete worm</name>
    <dbReference type="NCBI Taxonomy" id="6347"/>
    <lineage>
        <taxon>Eukaryota</taxon>
        <taxon>Metazoa</taxon>
        <taxon>Spiralia</taxon>
        <taxon>Lophotrochozoa</taxon>
        <taxon>Annelida</taxon>
        <taxon>Polychaeta</taxon>
        <taxon>Sedentaria</taxon>
        <taxon>Canalipalpata</taxon>
        <taxon>Sabellida</taxon>
        <taxon>Oweniida</taxon>
        <taxon>Oweniidae</taxon>
        <taxon>Owenia</taxon>
    </lineage>
</organism>
<dbReference type="InterPro" id="IPR007740">
    <property type="entry name" value="Ribosomal_mL49"/>
</dbReference>
<evidence type="ECO:0000256" key="6">
    <source>
        <dbReference type="ARBA" id="ARBA00035191"/>
    </source>
</evidence>
<reference evidence="8" key="1">
    <citation type="submission" date="2022-03" db="EMBL/GenBank/DDBJ databases">
        <authorList>
            <person name="Martin C."/>
        </authorList>
    </citation>
    <scope>NUCLEOTIDE SEQUENCE</scope>
</reference>
<feature type="non-terminal residue" evidence="8">
    <location>
        <position position="1"/>
    </location>
</feature>
<keyword evidence="5" id="KW-0687">Ribonucleoprotein</keyword>
<evidence type="ECO:0000256" key="4">
    <source>
        <dbReference type="ARBA" id="ARBA00023128"/>
    </source>
</evidence>
<accession>A0A8S4PDS5</accession>
<comment type="caution">
    <text evidence="8">The sequence shown here is derived from an EMBL/GenBank/DDBJ whole genome shotgun (WGS) entry which is preliminary data.</text>
</comment>
<dbReference type="GO" id="GO:0005762">
    <property type="term" value="C:mitochondrial large ribosomal subunit"/>
    <property type="evidence" value="ECO:0007669"/>
    <property type="project" value="TreeGrafter"/>
</dbReference>
<protein>
    <recommendedName>
        <fullName evidence="6">Large ribosomal subunit protein mL49</fullName>
    </recommendedName>
    <alternativeName>
        <fullName evidence="7">39S ribosomal protein L49, mitochondrial</fullName>
    </alternativeName>
</protein>
<proteinExistence type="inferred from homology"/>
<evidence type="ECO:0000256" key="1">
    <source>
        <dbReference type="ARBA" id="ARBA00004173"/>
    </source>
</evidence>
<keyword evidence="4" id="KW-0496">Mitochondrion</keyword>